<dbReference type="AlphaFoldDB" id="A0A2S5JMT8"/>
<dbReference type="InterPro" id="IPR036291">
    <property type="entry name" value="NAD(P)-bd_dom_sf"/>
</dbReference>
<accession>A0A2S5JMT8</accession>
<dbReference type="GO" id="GO:0048038">
    <property type="term" value="F:quinone binding"/>
    <property type="evidence" value="ECO:0007669"/>
    <property type="project" value="TreeGrafter"/>
</dbReference>
<dbReference type="Gene3D" id="3.40.50.720">
    <property type="entry name" value="NAD(P)-binding Rossmann-like Domain"/>
    <property type="match status" value="1"/>
</dbReference>
<dbReference type="PANTHER" id="PTHR42760:SF133">
    <property type="entry name" value="3-OXOACYL-[ACYL-CARRIER-PROTEIN] REDUCTASE"/>
    <property type="match status" value="1"/>
</dbReference>
<dbReference type="Proteomes" id="UP000239736">
    <property type="component" value="Unassembled WGS sequence"/>
</dbReference>
<dbReference type="NCBIfam" id="NF005559">
    <property type="entry name" value="PRK07231.1"/>
    <property type="match status" value="1"/>
</dbReference>
<dbReference type="PRINTS" id="PR00080">
    <property type="entry name" value="SDRFAMILY"/>
</dbReference>
<dbReference type="SUPFAM" id="SSF51735">
    <property type="entry name" value="NAD(P)-binding Rossmann-fold domains"/>
    <property type="match status" value="1"/>
</dbReference>
<dbReference type="FunFam" id="3.40.50.720:FF:000084">
    <property type="entry name" value="Short-chain dehydrogenase reductase"/>
    <property type="match status" value="1"/>
</dbReference>
<dbReference type="CDD" id="cd05233">
    <property type="entry name" value="SDR_c"/>
    <property type="match status" value="1"/>
</dbReference>
<keyword evidence="2" id="KW-0560">Oxidoreductase</keyword>
<keyword evidence="5" id="KW-1185">Reference proteome</keyword>
<organism evidence="4 5">
    <name type="scientific">Albidovulum inexpectatum</name>
    <dbReference type="NCBI Taxonomy" id="196587"/>
    <lineage>
        <taxon>Bacteria</taxon>
        <taxon>Pseudomonadati</taxon>
        <taxon>Pseudomonadota</taxon>
        <taxon>Alphaproteobacteria</taxon>
        <taxon>Rhodobacterales</taxon>
        <taxon>Paracoccaceae</taxon>
        <taxon>Albidovulum</taxon>
    </lineage>
</organism>
<evidence type="ECO:0000256" key="2">
    <source>
        <dbReference type="ARBA" id="ARBA00023002"/>
    </source>
</evidence>
<evidence type="ECO:0000313" key="4">
    <source>
        <dbReference type="EMBL" id="PPB82708.1"/>
    </source>
</evidence>
<reference evidence="4 5" key="1">
    <citation type="submission" date="2018-01" db="EMBL/GenBank/DDBJ databases">
        <title>Genomic Encyclopedia of Archaeal and Bacterial Type Strains, Phase II (KMG-II): from individual species to whole genera.</title>
        <authorList>
            <person name="Goeker M."/>
        </authorList>
    </citation>
    <scope>NUCLEOTIDE SEQUENCE [LARGE SCALE GENOMIC DNA]</scope>
    <source>
        <strain evidence="4 5">DSM 12048</strain>
    </source>
</reference>
<dbReference type="InterPro" id="IPR057326">
    <property type="entry name" value="KR_dom"/>
</dbReference>
<dbReference type="InterPro" id="IPR002347">
    <property type="entry name" value="SDR_fam"/>
</dbReference>
<feature type="domain" description="Ketoreductase" evidence="3">
    <location>
        <begin position="26"/>
        <end position="200"/>
    </location>
</feature>
<proteinExistence type="inferred from homology"/>
<dbReference type="PRINTS" id="PR00081">
    <property type="entry name" value="GDHRDH"/>
</dbReference>
<dbReference type="Pfam" id="PF13561">
    <property type="entry name" value="adh_short_C2"/>
    <property type="match status" value="1"/>
</dbReference>
<protein>
    <submittedName>
        <fullName evidence="4">NAD(P)-dependent dehydrogenase (Short-subunit alcohol dehydrogenase family)</fullName>
    </submittedName>
</protein>
<comment type="caution">
    <text evidence="4">The sequence shown here is derived from an EMBL/GenBank/DDBJ whole genome shotgun (WGS) entry which is preliminary data.</text>
</comment>
<dbReference type="EMBL" id="PRDS01000001">
    <property type="protein sequence ID" value="PPB82708.1"/>
    <property type="molecule type" value="Genomic_DNA"/>
</dbReference>
<name>A0A2S5JMT8_9RHOB</name>
<evidence type="ECO:0000259" key="3">
    <source>
        <dbReference type="SMART" id="SM00822"/>
    </source>
</evidence>
<dbReference type="InterPro" id="IPR020904">
    <property type="entry name" value="Sc_DH/Rdtase_CS"/>
</dbReference>
<comment type="similarity">
    <text evidence="1">Belongs to the short-chain dehydrogenases/reductases (SDR) family.</text>
</comment>
<dbReference type="PROSITE" id="PS00061">
    <property type="entry name" value="ADH_SHORT"/>
    <property type="match status" value="1"/>
</dbReference>
<dbReference type="GO" id="GO:0016616">
    <property type="term" value="F:oxidoreductase activity, acting on the CH-OH group of donors, NAD or NADP as acceptor"/>
    <property type="evidence" value="ECO:0007669"/>
    <property type="project" value="TreeGrafter"/>
</dbReference>
<evidence type="ECO:0000313" key="5">
    <source>
        <dbReference type="Proteomes" id="UP000239736"/>
    </source>
</evidence>
<dbReference type="SMART" id="SM00822">
    <property type="entry name" value="PKS_KR"/>
    <property type="match status" value="1"/>
</dbReference>
<dbReference type="GO" id="GO:0006633">
    <property type="term" value="P:fatty acid biosynthetic process"/>
    <property type="evidence" value="ECO:0007669"/>
    <property type="project" value="TreeGrafter"/>
</dbReference>
<dbReference type="PANTHER" id="PTHR42760">
    <property type="entry name" value="SHORT-CHAIN DEHYDROGENASES/REDUCTASES FAMILY MEMBER"/>
    <property type="match status" value="1"/>
</dbReference>
<sequence>MPHIRVERSKLLYHLKGNEMGKLTGKTAVITGGNSGIGLSTAKTFIDEGAQVVIFGRDQKSLDDAVETLGDNAIGVQGNVTQDSDLKRLFAATKDRFGKVDILFANAGVADFAPVAQAGEDHFDKVFDVNVKGVFKTVQHSIDALNDGASVVLTTSVSNTKGMAGMSAYAASKAAVRSFARSFSGELVARGIRVNAISPGPVATPIYARAGMSEAEIDAMGEGMADQIPLKRFAEPREIATAALFLASSDSSYVVGTELVVDGGWTQV</sequence>
<gene>
    <name evidence="4" type="ORF">LV82_00648</name>
</gene>
<evidence type="ECO:0000256" key="1">
    <source>
        <dbReference type="ARBA" id="ARBA00006484"/>
    </source>
</evidence>